<evidence type="ECO:0000259" key="3">
    <source>
        <dbReference type="Pfam" id="PF25298"/>
    </source>
</evidence>
<dbReference type="Pfam" id="PF25298">
    <property type="entry name" value="Baculo_FP_2nd"/>
    <property type="match status" value="1"/>
</dbReference>
<evidence type="ECO:0000256" key="1">
    <source>
        <dbReference type="SAM" id="Coils"/>
    </source>
</evidence>
<evidence type="ECO:0000256" key="2">
    <source>
        <dbReference type="SAM" id="MobiDB-lite"/>
    </source>
</evidence>
<gene>
    <name evidence="4" type="ORF">DIATSA_LOCUS10632</name>
</gene>
<dbReference type="EMBL" id="OU893336">
    <property type="protein sequence ID" value="CAG9793168.1"/>
    <property type="molecule type" value="Genomic_DNA"/>
</dbReference>
<dbReference type="InterPro" id="IPR057251">
    <property type="entry name" value="FP_C"/>
</dbReference>
<feature type="domain" description="FP protein C-terminal" evidence="3">
    <location>
        <begin position="257"/>
        <end position="308"/>
    </location>
</feature>
<keyword evidence="1" id="KW-0175">Coiled coil</keyword>
<accession>A0A9N9WJD3</accession>
<feature type="coiled-coil region" evidence="1">
    <location>
        <begin position="80"/>
        <end position="149"/>
    </location>
</feature>
<organism evidence="4 5">
    <name type="scientific">Diatraea saccharalis</name>
    <name type="common">sugarcane borer</name>
    <dbReference type="NCBI Taxonomy" id="40085"/>
    <lineage>
        <taxon>Eukaryota</taxon>
        <taxon>Metazoa</taxon>
        <taxon>Ecdysozoa</taxon>
        <taxon>Arthropoda</taxon>
        <taxon>Hexapoda</taxon>
        <taxon>Insecta</taxon>
        <taxon>Pterygota</taxon>
        <taxon>Neoptera</taxon>
        <taxon>Endopterygota</taxon>
        <taxon>Lepidoptera</taxon>
        <taxon>Glossata</taxon>
        <taxon>Ditrysia</taxon>
        <taxon>Pyraloidea</taxon>
        <taxon>Crambidae</taxon>
        <taxon>Crambinae</taxon>
        <taxon>Diatraea</taxon>
    </lineage>
</organism>
<keyword evidence="5" id="KW-1185">Reference proteome</keyword>
<name>A0A9N9WJD3_9NEOP</name>
<sequence>MPLKRTPPLSPAATRDVTATTPSSVMLKPTDSSLLQQYYSAPDLSTVAESIHERKRRKIGEVDDTENLSYLIKEMFMSFSKDQEKRFNKLQSTIDMLTEQNTHLTASVELMSGKYDEFLDRICQLEQEKKEEKKKIALLEDKINFLEKKSRSSGIEIRNIYKKTGENKKDLYSYAEKVGKIINVDIGWDKINDIYRLKAKDGTDPIIIELTSVLLKEKILDNTKIFNRSKKTGEKLNTNHLALEGPCKPVYISETLTSKTQKLFHLARLFQKQFNYKFCWTSHGVVYLRKEENLPHVKIMSEYDIEKLRKLE</sequence>
<feature type="region of interest" description="Disordered" evidence="2">
    <location>
        <begin position="1"/>
        <end position="23"/>
    </location>
</feature>
<protein>
    <recommendedName>
        <fullName evidence="3">FP protein C-terminal domain-containing protein</fullName>
    </recommendedName>
</protein>
<evidence type="ECO:0000313" key="4">
    <source>
        <dbReference type="EMBL" id="CAG9793168.1"/>
    </source>
</evidence>
<evidence type="ECO:0000313" key="5">
    <source>
        <dbReference type="Proteomes" id="UP001153714"/>
    </source>
</evidence>
<reference evidence="4" key="1">
    <citation type="submission" date="2021-12" db="EMBL/GenBank/DDBJ databases">
        <authorList>
            <person name="King R."/>
        </authorList>
    </citation>
    <scope>NUCLEOTIDE SEQUENCE</scope>
</reference>
<dbReference type="AlphaFoldDB" id="A0A9N9WJD3"/>
<dbReference type="Proteomes" id="UP001153714">
    <property type="component" value="Chromosome 5"/>
</dbReference>
<reference evidence="4" key="2">
    <citation type="submission" date="2022-10" db="EMBL/GenBank/DDBJ databases">
        <authorList>
            <consortium name="ENA_rothamsted_submissions"/>
            <consortium name="culmorum"/>
            <person name="King R."/>
        </authorList>
    </citation>
    <scope>NUCLEOTIDE SEQUENCE</scope>
</reference>
<dbReference type="OrthoDB" id="7477547at2759"/>
<proteinExistence type="predicted"/>